<gene>
    <name evidence="2" type="ORF">PVAND_014797</name>
</gene>
<sequence>MKFFLILILFAALIYESKTQTSSNVCPPCFPFLNICLFPSQSGCTCSNGPAITSGLFCTTSNACCQYFSTGLILPLPPIPPIVPPIPPIVPPIPPIVPPIPPIVPPIPPIVPVGDD</sequence>
<organism evidence="2 3">
    <name type="scientific">Polypedilum vanderplanki</name>
    <name type="common">Sleeping chironomid midge</name>
    <dbReference type="NCBI Taxonomy" id="319348"/>
    <lineage>
        <taxon>Eukaryota</taxon>
        <taxon>Metazoa</taxon>
        <taxon>Ecdysozoa</taxon>
        <taxon>Arthropoda</taxon>
        <taxon>Hexapoda</taxon>
        <taxon>Insecta</taxon>
        <taxon>Pterygota</taxon>
        <taxon>Neoptera</taxon>
        <taxon>Endopterygota</taxon>
        <taxon>Diptera</taxon>
        <taxon>Nematocera</taxon>
        <taxon>Chironomoidea</taxon>
        <taxon>Chironomidae</taxon>
        <taxon>Chironominae</taxon>
        <taxon>Polypedilum</taxon>
        <taxon>Polypedilum</taxon>
    </lineage>
</organism>
<accession>A0A9J6BB89</accession>
<name>A0A9J6BB89_POLVA</name>
<protein>
    <submittedName>
        <fullName evidence="2">Uncharacterized protein</fullName>
    </submittedName>
</protein>
<comment type="caution">
    <text evidence="2">The sequence shown here is derived from an EMBL/GenBank/DDBJ whole genome shotgun (WGS) entry which is preliminary data.</text>
</comment>
<feature type="chain" id="PRO_5039922315" evidence="1">
    <location>
        <begin position="20"/>
        <end position="116"/>
    </location>
</feature>
<evidence type="ECO:0000313" key="3">
    <source>
        <dbReference type="Proteomes" id="UP001107558"/>
    </source>
</evidence>
<reference evidence="2" key="1">
    <citation type="submission" date="2021-03" db="EMBL/GenBank/DDBJ databases">
        <title>Chromosome level genome of the anhydrobiotic midge Polypedilum vanderplanki.</title>
        <authorList>
            <person name="Yoshida Y."/>
            <person name="Kikawada T."/>
            <person name="Gusev O."/>
        </authorList>
    </citation>
    <scope>NUCLEOTIDE SEQUENCE</scope>
    <source>
        <strain evidence="2">NIAS01</strain>
        <tissue evidence="2">Whole body or cell culture</tissue>
    </source>
</reference>
<keyword evidence="3" id="KW-1185">Reference proteome</keyword>
<keyword evidence="1" id="KW-0732">Signal</keyword>
<dbReference type="EMBL" id="JADBJN010000004">
    <property type="protein sequence ID" value="KAG5666787.1"/>
    <property type="molecule type" value="Genomic_DNA"/>
</dbReference>
<dbReference type="AlphaFoldDB" id="A0A9J6BB89"/>
<proteinExistence type="predicted"/>
<evidence type="ECO:0000313" key="2">
    <source>
        <dbReference type="EMBL" id="KAG5666787.1"/>
    </source>
</evidence>
<dbReference type="Proteomes" id="UP001107558">
    <property type="component" value="Chromosome 4"/>
</dbReference>
<evidence type="ECO:0000256" key="1">
    <source>
        <dbReference type="SAM" id="SignalP"/>
    </source>
</evidence>
<feature type="signal peptide" evidence="1">
    <location>
        <begin position="1"/>
        <end position="19"/>
    </location>
</feature>